<dbReference type="EC" id="1.17.1.-" evidence="5"/>
<feature type="transmembrane region" description="Helical" evidence="3">
    <location>
        <begin position="123"/>
        <end position="144"/>
    </location>
</feature>
<reference evidence="5 6" key="1">
    <citation type="journal article" date="2018" name="Parasitology">
        <title>The reduced genome of Candidatus Kinetoplastibacterium sorsogonicusi, the endosymbiont of Kentomonas sorsogonicus (Trypanosomatidae): loss of the haem-synthesis pathway.</title>
        <authorList>
            <person name="Silva F.M."/>
            <person name="Kostygov A.Y."/>
            <person name="Spodareva V.V."/>
            <person name="Butenko A."/>
            <person name="Tossou R."/>
            <person name="Lukes J."/>
            <person name="Yurchenko V."/>
            <person name="Alves J.M.P."/>
        </authorList>
    </citation>
    <scope>NUCLEOTIDE SEQUENCE [LARGE SCALE GENOMIC DNA]</scope>
    <source>
        <strain evidence="5 6">MF-08</strain>
    </source>
</reference>
<dbReference type="PANTHER" id="PTHR47354:SF5">
    <property type="entry name" value="PROTEIN RFBI"/>
    <property type="match status" value="1"/>
</dbReference>
<evidence type="ECO:0000256" key="2">
    <source>
        <dbReference type="ARBA" id="ARBA00022714"/>
    </source>
</evidence>
<evidence type="ECO:0000256" key="3">
    <source>
        <dbReference type="SAM" id="Phobius"/>
    </source>
</evidence>
<dbReference type="RefSeq" id="WP_108673911.1">
    <property type="nucleotide sequence ID" value="NZ_CP025628.1"/>
</dbReference>
<keyword evidence="2" id="KW-0001">2Fe-2S</keyword>
<dbReference type="GO" id="GO:0051537">
    <property type="term" value="F:2 iron, 2 sulfur cluster binding"/>
    <property type="evidence" value="ECO:0007669"/>
    <property type="project" value="UniProtKB-KW"/>
</dbReference>
<dbReference type="KEGG" id="kso:CKSOR_00387"/>
<dbReference type="InterPro" id="IPR017927">
    <property type="entry name" value="FAD-bd_FR_type"/>
</dbReference>
<keyword evidence="2" id="KW-0411">Iron-sulfur</keyword>
<keyword evidence="2" id="KW-0479">Metal-binding</keyword>
<dbReference type="Gene3D" id="3.40.50.80">
    <property type="entry name" value="Nucleotide-binding domain of ferredoxin-NADP reductase (FNR) module"/>
    <property type="match status" value="1"/>
</dbReference>
<dbReference type="InterPro" id="IPR017938">
    <property type="entry name" value="Riboflavin_synthase-like_b-brl"/>
</dbReference>
<organism evidence="5 6">
    <name type="scientific">Candidatus Kinetoplastidibacterium kentomonadis</name>
    <dbReference type="NCBI Taxonomy" id="1576550"/>
    <lineage>
        <taxon>Bacteria</taxon>
        <taxon>Pseudomonadati</taxon>
        <taxon>Pseudomonadota</taxon>
        <taxon>Betaproteobacteria</taxon>
        <taxon>Candidatus Kinetoplastidibacterium</taxon>
    </lineage>
</organism>
<evidence type="ECO:0000259" key="4">
    <source>
        <dbReference type="PROSITE" id="PS51384"/>
    </source>
</evidence>
<comment type="cofactor">
    <cofactor evidence="1">
        <name>FAD</name>
        <dbReference type="ChEBI" id="CHEBI:57692"/>
    </cofactor>
</comment>
<gene>
    <name evidence="5" type="primary">ascD</name>
    <name evidence="5" type="ORF">CKSOR_00387</name>
</gene>
<feature type="domain" description="FAD-binding FR-type" evidence="4">
    <location>
        <begin position="17"/>
        <end position="115"/>
    </location>
</feature>
<dbReference type="Pfam" id="PF00175">
    <property type="entry name" value="NAD_binding_1"/>
    <property type="match status" value="1"/>
</dbReference>
<dbReference type="Proteomes" id="UP000266796">
    <property type="component" value="Chromosome"/>
</dbReference>
<dbReference type="PRINTS" id="PR00410">
    <property type="entry name" value="PHEHYDRXLASE"/>
</dbReference>
<name>A0A3Q8ERD3_9PROT</name>
<dbReference type="InterPro" id="IPR039261">
    <property type="entry name" value="FNR_nucleotide-bd"/>
</dbReference>
<dbReference type="Pfam" id="PF00970">
    <property type="entry name" value="FAD_binding_6"/>
    <property type="match status" value="1"/>
</dbReference>
<dbReference type="PROSITE" id="PS51384">
    <property type="entry name" value="FAD_FR"/>
    <property type="match status" value="1"/>
</dbReference>
<dbReference type="InterPro" id="IPR001433">
    <property type="entry name" value="OxRdtase_FAD/NAD-bd"/>
</dbReference>
<keyword evidence="3" id="KW-0472">Membrane</keyword>
<dbReference type="GO" id="GO:0016491">
    <property type="term" value="F:oxidoreductase activity"/>
    <property type="evidence" value="ECO:0007669"/>
    <property type="project" value="UniProtKB-KW"/>
</dbReference>
<sequence>MKNNHLININNELQNNYKKYNVKIISLKYISNYIIILKLKIVDIKKFFYNPGQYIKLYIDKDIRQYSIADYIDEYQIIELHIKYSYNGIFSKFLHEHKRNNIYQIEGPFGNFYIKDINNNNQIIIFIAGGTGFAAIKAIINNIIRNNYYYKKIYFYWGVSDINDFYMQDIIYYWQNKNKNFEYIPVISAYNKFKYSSHYKFGHLHDVVMNDFDDLSAIQCYACGSPDMVKIIYDNLIKYKKLSHDNFYSDVFIPKK</sequence>
<dbReference type="SUPFAM" id="SSF63380">
    <property type="entry name" value="Riboflavin synthase domain-like"/>
    <property type="match status" value="1"/>
</dbReference>
<dbReference type="InterPro" id="IPR008333">
    <property type="entry name" value="Cbr1-like_FAD-bd_dom"/>
</dbReference>
<dbReference type="OrthoDB" id="9806195at2"/>
<accession>A0A3Q8ERD3</accession>
<evidence type="ECO:0000256" key="1">
    <source>
        <dbReference type="ARBA" id="ARBA00001974"/>
    </source>
</evidence>
<keyword evidence="5" id="KW-0560">Oxidoreductase</keyword>
<keyword evidence="2" id="KW-0408">Iron</keyword>
<dbReference type="Gene3D" id="2.40.30.10">
    <property type="entry name" value="Translation factors"/>
    <property type="match status" value="1"/>
</dbReference>
<evidence type="ECO:0000313" key="6">
    <source>
        <dbReference type="Proteomes" id="UP000266796"/>
    </source>
</evidence>
<keyword evidence="6" id="KW-1185">Reference proteome</keyword>
<dbReference type="PANTHER" id="PTHR47354">
    <property type="entry name" value="NADH OXIDOREDUCTASE HCR"/>
    <property type="match status" value="1"/>
</dbReference>
<protein>
    <submittedName>
        <fullName evidence="5">CDP-6-deoxy-L-threo-D-glycero-4-hexulose-3-dehydrase reductase</fullName>
        <ecNumber evidence="5">1.17.1.-</ecNumber>
    </submittedName>
</protein>
<dbReference type="SUPFAM" id="SSF52343">
    <property type="entry name" value="Ferredoxin reductase-like, C-terminal NADP-linked domain"/>
    <property type="match status" value="1"/>
</dbReference>
<dbReference type="InterPro" id="IPR050415">
    <property type="entry name" value="MRET"/>
</dbReference>
<dbReference type="EMBL" id="CP025628">
    <property type="protein sequence ID" value="AWD32504.1"/>
    <property type="molecule type" value="Genomic_DNA"/>
</dbReference>
<evidence type="ECO:0000313" key="5">
    <source>
        <dbReference type="EMBL" id="AWD32504.1"/>
    </source>
</evidence>
<keyword evidence="3" id="KW-0812">Transmembrane</keyword>
<proteinExistence type="predicted"/>
<dbReference type="AlphaFoldDB" id="A0A3Q8ERD3"/>
<keyword evidence="3" id="KW-1133">Transmembrane helix</keyword>